<evidence type="ECO:0000313" key="5">
    <source>
        <dbReference type="Proteomes" id="UP000065734"/>
    </source>
</evidence>
<dbReference type="SUPFAM" id="SSF53850">
    <property type="entry name" value="Periplasmic binding protein-like II"/>
    <property type="match status" value="1"/>
</dbReference>
<keyword evidence="1 2" id="KW-0732">Signal</keyword>
<dbReference type="RefSeq" id="WP_055037937.1">
    <property type="nucleotide sequence ID" value="NZ_AP014854.2"/>
</dbReference>
<dbReference type="OrthoDB" id="9766989at2"/>
<evidence type="ECO:0000313" key="3">
    <source>
        <dbReference type="EMBL" id="BAR99751.1"/>
    </source>
</evidence>
<dbReference type="AlphaFoldDB" id="A0A0H5BH55"/>
<reference evidence="3" key="1">
    <citation type="journal article" date="2015" name="Genome Announc.">
        <title>Complete Genome Sequence of the Bacteriochlorophyll b-Producing Photosynthetic Bacterium Blastochloris viridis.</title>
        <authorList>
            <person name="Tsukatani Y."/>
            <person name="Hirose Y."/>
            <person name="Harada J."/>
            <person name="Misawa N."/>
            <person name="Mori K."/>
            <person name="Inoue K."/>
            <person name="Tamiaki H."/>
        </authorList>
    </citation>
    <scope>NUCLEOTIDE SEQUENCE [LARGE SCALE GENOMIC DNA]</scope>
    <source>
        <strain evidence="3">DSM 133</strain>
    </source>
</reference>
<dbReference type="GO" id="GO:0030975">
    <property type="term" value="F:thiamine binding"/>
    <property type="evidence" value="ECO:0007669"/>
    <property type="project" value="TreeGrafter"/>
</dbReference>
<evidence type="ECO:0000256" key="1">
    <source>
        <dbReference type="ARBA" id="ARBA00022729"/>
    </source>
</evidence>
<evidence type="ECO:0000256" key="2">
    <source>
        <dbReference type="SAM" id="SignalP"/>
    </source>
</evidence>
<dbReference type="EMBL" id="LN907867">
    <property type="protein sequence ID" value="CUU42977.1"/>
    <property type="molecule type" value="Genomic_DNA"/>
</dbReference>
<dbReference type="EMBL" id="AP014854">
    <property type="protein sequence ID" value="BAR99751.1"/>
    <property type="molecule type" value="Genomic_DNA"/>
</dbReference>
<feature type="signal peptide" evidence="2">
    <location>
        <begin position="1"/>
        <end position="24"/>
    </location>
</feature>
<dbReference type="Pfam" id="PF13343">
    <property type="entry name" value="SBP_bac_6"/>
    <property type="match status" value="1"/>
</dbReference>
<dbReference type="PATRIC" id="fig|1079.6.peg.2668"/>
<evidence type="ECO:0000313" key="4">
    <source>
        <dbReference type="EMBL" id="CUU42977.1"/>
    </source>
</evidence>
<keyword evidence="5" id="KW-1185">Reference proteome</keyword>
<dbReference type="PROSITE" id="PS51318">
    <property type="entry name" value="TAT"/>
    <property type="match status" value="1"/>
</dbReference>
<dbReference type="Gene3D" id="3.40.190.10">
    <property type="entry name" value="Periplasmic binding protein-like II"/>
    <property type="match status" value="2"/>
</dbReference>
<feature type="chain" id="PRO_5014229153" evidence="2">
    <location>
        <begin position="25"/>
        <end position="360"/>
    </location>
</feature>
<dbReference type="Proteomes" id="UP000065734">
    <property type="component" value="Chromosome I"/>
</dbReference>
<dbReference type="GO" id="GO:0030288">
    <property type="term" value="C:outer membrane-bounded periplasmic space"/>
    <property type="evidence" value="ECO:0007669"/>
    <property type="project" value="TreeGrafter"/>
</dbReference>
<sequence>MALDRRSFLLGSAGLALAPQIAAAQALSADTPELYPGERALYAAAAKEGMAVSNNTGPTWANWAALFRAFGQRYPEVTLVYNDVGSGVAVNALDRTRKRPQIDTIYYFGANGIDAQKRGLLAPFKPVNFDRLPETAKAPNGEWFTIHQLEVVFIVNKKLVSTVPTSWADLLKPDFKSTIVYLDPRTAGVGQVLTWAAVLAHGGSYDNLQPGFDYLGELHKAGNVLRVVGTTPYAQFVKGEIPIWINYVNDGLRAKFVDGMGDDVEVISPAEGTVAAPYTISLVKGAPHPNAGKLWLNFITSEAGQRLFAEGFVTPAVPGVAIPEAVQAKLITHSKSTLLDLEKAGAQLQTLTQGWAKVAL</sequence>
<dbReference type="PANTHER" id="PTHR30006:SF2">
    <property type="entry name" value="ABC TRANSPORTER SUBSTRATE-BINDING PROTEIN"/>
    <property type="match status" value="1"/>
</dbReference>
<reference evidence="4" key="2">
    <citation type="submission" date="2015-11" db="EMBL/GenBank/DDBJ databases">
        <authorList>
            <person name="Zhang Y."/>
            <person name="Guo Z."/>
        </authorList>
    </citation>
    <scope>NUCLEOTIDE SEQUENCE</scope>
    <source>
        <strain evidence="4">1</strain>
    </source>
</reference>
<dbReference type="GO" id="GO:0015888">
    <property type="term" value="P:thiamine transport"/>
    <property type="evidence" value="ECO:0007669"/>
    <property type="project" value="TreeGrafter"/>
</dbReference>
<reference evidence="5" key="3">
    <citation type="journal article" date="2016" name="Genome Announc.">
        <title>Revised genome sequence of the purple photosynthetic bacterium Blastochloris viridis.</title>
        <authorList>
            <person name="Liu L.N."/>
            <person name="Faulkner M."/>
            <person name="Liu X."/>
            <person name="Huang F."/>
            <person name="Darby A.C."/>
            <person name="Hall N."/>
        </authorList>
    </citation>
    <scope>NUCLEOTIDE SEQUENCE [LARGE SCALE GENOMIC DNA]</scope>
    <source>
        <strain evidence="5">ATCC 19567 / DSM 133 / F</strain>
    </source>
</reference>
<dbReference type="GO" id="GO:0030976">
    <property type="term" value="F:thiamine pyrophosphate binding"/>
    <property type="evidence" value="ECO:0007669"/>
    <property type="project" value="TreeGrafter"/>
</dbReference>
<proteinExistence type="predicted"/>
<gene>
    <name evidence="3" type="ORF">BV133_2158</name>
    <name evidence="4" type="ORF">BVIRIDIS_19930</name>
</gene>
<protein>
    <submittedName>
        <fullName evidence="3">ABC transporter</fullName>
    </submittedName>
</protein>
<dbReference type="KEGG" id="bvr:BVIR_2549"/>
<organism evidence="4 5">
    <name type="scientific">Blastochloris viridis</name>
    <name type="common">Rhodopseudomonas viridis</name>
    <dbReference type="NCBI Taxonomy" id="1079"/>
    <lineage>
        <taxon>Bacteria</taxon>
        <taxon>Pseudomonadati</taxon>
        <taxon>Pseudomonadota</taxon>
        <taxon>Alphaproteobacteria</taxon>
        <taxon>Hyphomicrobiales</taxon>
        <taxon>Blastochloridaceae</taxon>
        <taxon>Blastochloris</taxon>
    </lineage>
</organism>
<dbReference type="STRING" id="1079.BVIR_2549"/>
<accession>A0A0H5BH55</accession>
<name>A0A0H5BH55_BLAVI</name>
<dbReference type="InterPro" id="IPR006311">
    <property type="entry name" value="TAT_signal"/>
</dbReference>
<dbReference type="PANTHER" id="PTHR30006">
    <property type="entry name" value="THIAMINE-BINDING PERIPLASMIC PROTEIN-RELATED"/>
    <property type="match status" value="1"/>
</dbReference>